<evidence type="ECO:0000259" key="7">
    <source>
        <dbReference type="Pfam" id="PF00520"/>
    </source>
</evidence>
<gene>
    <name evidence="8" type="ORF">CUNI_LOCUS7885</name>
</gene>
<dbReference type="Gene3D" id="1.10.287.70">
    <property type="match status" value="1"/>
</dbReference>
<dbReference type="InterPro" id="IPR005821">
    <property type="entry name" value="Ion_trans_dom"/>
</dbReference>
<keyword evidence="3 6" id="KW-1133">Transmembrane helix</keyword>
<comment type="subcellular location">
    <subcellularLocation>
        <location evidence="1">Membrane</location>
        <topology evidence="1">Multi-pass membrane protein</topology>
    </subcellularLocation>
</comment>
<comment type="caution">
    <text evidence="8">The sequence shown here is derived from an EMBL/GenBank/DDBJ whole genome shotgun (WGS) entry which is preliminary data.</text>
</comment>
<dbReference type="GO" id="GO:0001518">
    <property type="term" value="C:voltage-gated sodium channel complex"/>
    <property type="evidence" value="ECO:0007669"/>
    <property type="project" value="TreeGrafter"/>
</dbReference>
<proteinExistence type="predicted"/>
<evidence type="ECO:0000256" key="5">
    <source>
        <dbReference type="SAM" id="MobiDB-lite"/>
    </source>
</evidence>
<dbReference type="PANTHER" id="PTHR10037">
    <property type="entry name" value="VOLTAGE-GATED CATION CHANNEL CALCIUM AND SODIUM"/>
    <property type="match status" value="1"/>
</dbReference>
<dbReference type="GO" id="GO:0019228">
    <property type="term" value="P:neuronal action potential"/>
    <property type="evidence" value="ECO:0007669"/>
    <property type="project" value="TreeGrafter"/>
</dbReference>
<evidence type="ECO:0000313" key="9">
    <source>
        <dbReference type="Proteomes" id="UP000678393"/>
    </source>
</evidence>
<dbReference type="AlphaFoldDB" id="A0A8S3YYU2"/>
<feature type="region of interest" description="Disordered" evidence="5">
    <location>
        <begin position="65"/>
        <end position="87"/>
    </location>
</feature>
<accession>A0A8S3YYU2</accession>
<evidence type="ECO:0000256" key="1">
    <source>
        <dbReference type="ARBA" id="ARBA00004141"/>
    </source>
</evidence>
<evidence type="ECO:0000256" key="3">
    <source>
        <dbReference type="ARBA" id="ARBA00022989"/>
    </source>
</evidence>
<dbReference type="PANTHER" id="PTHR10037:SF288">
    <property type="entry name" value="SODIUM CHANNEL PROTEIN PARA"/>
    <property type="match status" value="1"/>
</dbReference>
<feature type="transmembrane region" description="Helical" evidence="6">
    <location>
        <begin position="39"/>
        <end position="60"/>
    </location>
</feature>
<keyword evidence="4 6" id="KW-0472">Membrane</keyword>
<feature type="non-terminal residue" evidence="8">
    <location>
        <position position="87"/>
    </location>
</feature>
<dbReference type="OrthoDB" id="2984333at2759"/>
<feature type="non-terminal residue" evidence="8">
    <location>
        <position position="1"/>
    </location>
</feature>
<dbReference type="Proteomes" id="UP000678393">
    <property type="component" value="Unassembled WGS sequence"/>
</dbReference>
<name>A0A8S3YYU2_9EUPU</name>
<keyword evidence="9" id="KW-1185">Reference proteome</keyword>
<evidence type="ECO:0000313" key="8">
    <source>
        <dbReference type="EMBL" id="CAG5122327.1"/>
    </source>
</evidence>
<evidence type="ECO:0000256" key="4">
    <source>
        <dbReference type="ARBA" id="ARBA00023136"/>
    </source>
</evidence>
<dbReference type="GO" id="GO:0086010">
    <property type="term" value="P:membrane depolarization during action potential"/>
    <property type="evidence" value="ECO:0007669"/>
    <property type="project" value="TreeGrafter"/>
</dbReference>
<evidence type="ECO:0000256" key="2">
    <source>
        <dbReference type="ARBA" id="ARBA00022692"/>
    </source>
</evidence>
<keyword evidence="2 6" id="KW-0812">Transmembrane</keyword>
<feature type="domain" description="Ion transport" evidence="7">
    <location>
        <begin position="1"/>
        <end position="66"/>
    </location>
</feature>
<feature type="compositionally biased region" description="Basic and acidic residues" evidence="5">
    <location>
        <begin position="76"/>
        <end position="87"/>
    </location>
</feature>
<dbReference type="EMBL" id="CAJHNH020001261">
    <property type="protein sequence ID" value="CAG5122327.1"/>
    <property type="molecule type" value="Genomic_DNA"/>
</dbReference>
<dbReference type="InterPro" id="IPR043203">
    <property type="entry name" value="VGCC_Ca_Na"/>
</dbReference>
<evidence type="ECO:0000256" key="6">
    <source>
        <dbReference type="SAM" id="Phobius"/>
    </source>
</evidence>
<sequence>WNFNDFLHSFMIVFRVLCGEWIDSMWKCCNVAGWPCVPFFLLTYIIGNLVVLNLFLALLLSSFGTESLSGSESADEPNKISEAIDRF</sequence>
<organism evidence="8 9">
    <name type="scientific">Candidula unifasciata</name>
    <dbReference type="NCBI Taxonomy" id="100452"/>
    <lineage>
        <taxon>Eukaryota</taxon>
        <taxon>Metazoa</taxon>
        <taxon>Spiralia</taxon>
        <taxon>Lophotrochozoa</taxon>
        <taxon>Mollusca</taxon>
        <taxon>Gastropoda</taxon>
        <taxon>Heterobranchia</taxon>
        <taxon>Euthyneura</taxon>
        <taxon>Panpulmonata</taxon>
        <taxon>Eupulmonata</taxon>
        <taxon>Stylommatophora</taxon>
        <taxon>Helicina</taxon>
        <taxon>Helicoidea</taxon>
        <taxon>Geomitridae</taxon>
        <taxon>Candidula</taxon>
    </lineage>
</organism>
<protein>
    <recommendedName>
        <fullName evidence="7">Ion transport domain-containing protein</fullName>
    </recommendedName>
</protein>
<dbReference type="GO" id="GO:0005248">
    <property type="term" value="F:voltage-gated sodium channel activity"/>
    <property type="evidence" value="ECO:0007669"/>
    <property type="project" value="TreeGrafter"/>
</dbReference>
<reference evidence="8" key="1">
    <citation type="submission" date="2021-04" db="EMBL/GenBank/DDBJ databases">
        <authorList>
            <consortium name="Molecular Ecology Group"/>
        </authorList>
    </citation>
    <scope>NUCLEOTIDE SEQUENCE</scope>
</reference>
<dbReference type="Pfam" id="PF00520">
    <property type="entry name" value="Ion_trans"/>
    <property type="match status" value="1"/>
</dbReference>